<evidence type="ECO:0000256" key="2">
    <source>
        <dbReference type="ARBA" id="ARBA00022741"/>
    </source>
</evidence>
<keyword evidence="1" id="KW-0813">Transport</keyword>
<evidence type="ECO:0000256" key="1">
    <source>
        <dbReference type="ARBA" id="ARBA00022448"/>
    </source>
</evidence>
<gene>
    <name evidence="4" type="primary">potA_1</name>
    <name evidence="4" type="ORF">NCTC12092_00098</name>
</gene>
<dbReference type="InterPro" id="IPR003593">
    <property type="entry name" value="AAA+_ATPase"/>
</dbReference>
<dbReference type="PROSITE" id="PS50893">
    <property type="entry name" value="ABC_TRANSPORTER_2"/>
    <property type="match status" value="1"/>
</dbReference>
<name>A0A0G6TXT3_9STRE</name>
<dbReference type="GO" id="GO:0005524">
    <property type="term" value="F:ATP binding"/>
    <property type="evidence" value="ECO:0007669"/>
    <property type="project" value="UniProtKB-KW"/>
</dbReference>
<dbReference type="Pfam" id="PF00005">
    <property type="entry name" value="ABC_tran"/>
    <property type="match status" value="1"/>
</dbReference>
<dbReference type="EMBL" id="UHFF01000002">
    <property type="protein sequence ID" value="SUN44470.1"/>
    <property type="molecule type" value="Genomic_DNA"/>
</dbReference>
<sequence length="195" mass="21924">MKIVNESKSFSNRKILNHISFDFSKGLYKVEGNNGSGKTTFLRLLAGLERFDSGHRLQHKGDILYLDTNAIGVVPLTIEDNLTLLWKTFNASPDEETLSVINQFFGERLLDHYLTASVGTKAKVGLSLLFVKDWDYIFIDEALSTLDGFSLDMVAGRLLALKEKATVFYVSHNLSHQQLLSESQVIYLNGKGEIY</sequence>
<dbReference type="Proteomes" id="UP000254461">
    <property type="component" value="Unassembled WGS sequence"/>
</dbReference>
<reference evidence="4 5" key="1">
    <citation type="submission" date="2018-06" db="EMBL/GenBank/DDBJ databases">
        <authorList>
            <consortium name="Pathogen Informatics"/>
            <person name="Doyle S."/>
        </authorList>
    </citation>
    <scope>NUCLEOTIDE SEQUENCE [LARGE SCALE GENOMIC DNA]</scope>
    <source>
        <strain evidence="4 5">NCTC12092</strain>
    </source>
</reference>
<dbReference type="EC" id="3.6.3.31" evidence="4"/>
<dbReference type="InterPro" id="IPR003439">
    <property type="entry name" value="ABC_transporter-like_ATP-bd"/>
</dbReference>
<protein>
    <submittedName>
        <fullName evidence="4">ABC transporter ATP-binding protein</fullName>
        <ecNumber evidence="4">3.6.3.31</ecNumber>
    </submittedName>
</protein>
<dbReference type="PANTHER" id="PTHR42939:SF1">
    <property type="entry name" value="ABC TRANSPORTER ATP-BINDING PROTEIN ALBC-RELATED"/>
    <property type="match status" value="1"/>
</dbReference>
<dbReference type="InterPro" id="IPR027417">
    <property type="entry name" value="P-loop_NTPase"/>
</dbReference>
<dbReference type="OMA" id="DWDYIFI"/>
<evidence type="ECO:0000313" key="4">
    <source>
        <dbReference type="EMBL" id="SUN44470.1"/>
    </source>
</evidence>
<dbReference type="SMART" id="SM00382">
    <property type="entry name" value="AAA"/>
    <property type="match status" value="1"/>
</dbReference>
<accession>A0A0G6TXT3</accession>
<dbReference type="AlphaFoldDB" id="A0A0G6TXT3"/>
<dbReference type="Gene3D" id="3.40.50.300">
    <property type="entry name" value="P-loop containing nucleotide triphosphate hydrolases"/>
    <property type="match status" value="1"/>
</dbReference>
<dbReference type="GO" id="GO:0016887">
    <property type="term" value="F:ATP hydrolysis activity"/>
    <property type="evidence" value="ECO:0007669"/>
    <property type="project" value="InterPro"/>
</dbReference>
<keyword evidence="4" id="KW-0378">Hydrolase</keyword>
<keyword evidence="2" id="KW-0547">Nucleotide-binding</keyword>
<evidence type="ECO:0000256" key="3">
    <source>
        <dbReference type="ARBA" id="ARBA00022840"/>
    </source>
</evidence>
<dbReference type="SUPFAM" id="SSF52540">
    <property type="entry name" value="P-loop containing nucleoside triphosphate hydrolases"/>
    <property type="match status" value="1"/>
</dbReference>
<dbReference type="InterPro" id="IPR051782">
    <property type="entry name" value="ABC_Transporter_VariousFunc"/>
</dbReference>
<keyword evidence="3 4" id="KW-0067">ATP-binding</keyword>
<proteinExistence type="predicted"/>
<dbReference type="PANTHER" id="PTHR42939">
    <property type="entry name" value="ABC TRANSPORTER ATP-BINDING PROTEIN ALBC-RELATED"/>
    <property type="match status" value="1"/>
</dbReference>
<dbReference type="RefSeq" id="WP_012678903.1">
    <property type="nucleotide sequence ID" value="NZ_BTYB01000012.1"/>
</dbReference>
<evidence type="ECO:0000313" key="5">
    <source>
        <dbReference type="Proteomes" id="UP000254461"/>
    </source>
</evidence>
<dbReference type="GeneID" id="83704016"/>
<organism evidence="4 5">
    <name type="scientific">Streptococcus equi subsp. equi</name>
    <dbReference type="NCBI Taxonomy" id="148942"/>
    <lineage>
        <taxon>Bacteria</taxon>
        <taxon>Bacillati</taxon>
        <taxon>Bacillota</taxon>
        <taxon>Bacilli</taxon>
        <taxon>Lactobacillales</taxon>
        <taxon>Streptococcaceae</taxon>
        <taxon>Streptococcus</taxon>
    </lineage>
</organism>